<keyword evidence="1" id="KW-0812">Transmembrane</keyword>
<feature type="transmembrane region" description="Helical" evidence="1">
    <location>
        <begin position="7"/>
        <end position="25"/>
    </location>
</feature>
<accession>A0ABD5P2Y0</accession>
<dbReference type="EMBL" id="JBHSDJ010000124">
    <property type="protein sequence ID" value="MFC4248542.1"/>
    <property type="molecule type" value="Genomic_DNA"/>
</dbReference>
<dbReference type="RefSeq" id="WP_246972869.1">
    <property type="nucleotide sequence ID" value="NZ_CP095397.1"/>
</dbReference>
<name>A0ABD5P2Y0_9EURY</name>
<sequence>MRVTRRGWGVVAVVGFCLVMAWKFGPRSLNAIVVPLVVALVAGAITVTRANEPRVSRAAIEEGFVGERRAVSLEADVDRPIAAELADDVGRGLSATGNVAETTLAPERGYSYELELECRGKHEVGPLSLSVTDAFGLVERQFEIDRTTRVVVYPPVYDLRGGSGDDFALLTGAIQESRRDEFDHLREYEHGDSLRNVHWKSAAKRPDDDLVVKEFTAHEDDGTVTVAAESVPETTDEMAAATASVVTYALESAVPVDVVVPDGSASATARHDRRDVLRLLATAGPGTLAAETRREADVLIRADEGGTTVTIDGLEVPFERLAGATIDGGADPRRGVIT</sequence>
<keyword evidence="1" id="KW-1133">Transmembrane helix</keyword>
<proteinExistence type="predicted"/>
<dbReference type="Proteomes" id="UP001595821">
    <property type="component" value="Unassembled WGS sequence"/>
</dbReference>
<dbReference type="PANTHER" id="PTHR34351">
    <property type="entry name" value="SLR1927 PROTEIN-RELATED"/>
    <property type="match status" value="1"/>
</dbReference>
<feature type="transmembrane region" description="Helical" evidence="1">
    <location>
        <begin position="31"/>
        <end position="48"/>
    </location>
</feature>
<organism evidence="2 3">
    <name type="scientific">Natribaculum luteum</name>
    <dbReference type="NCBI Taxonomy" id="1586232"/>
    <lineage>
        <taxon>Archaea</taxon>
        <taxon>Methanobacteriati</taxon>
        <taxon>Methanobacteriota</taxon>
        <taxon>Stenosarchaea group</taxon>
        <taxon>Halobacteria</taxon>
        <taxon>Halobacteriales</taxon>
        <taxon>Natrialbaceae</taxon>
        <taxon>Natribaculum</taxon>
    </lineage>
</organism>
<keyword evidence="1" id="KW-0472">Membrane</keyword>
<dbReference type="AlphaFoldDB" id="A0ABD5P2Y0"/>
<gene>
    <name evidence="2" type="ORF">ACFOZ7_16655</name>
</gene>
<evidence type="ECO:0000313" key="2">
    <source>
        <dbReference type="EMBL" id="MFC4248542.1"/>
    </source>
</evidence>
<evidence type="ECO:0000313" key="3">
    <source>
        <dbReference type="Proteomes" id="UP001595821"/>
    </source>
</evidence>
<reference evidence="2 3" key="1">
    <citation type="journal article" date="2014" name="Int. J. Syst. Evol. Microbiol.">
        <title>Complete genome sequence of Corynebacterium casei LMG S-19264T (=DSM 44701T), isolated from a smear-ripened cheese.</title>
        <authorList>
            <consortium name="US DOE Joint Genome Institute (JGI-PGF)"/>
            <person name="Walter F."/>
            <person name="Albersmeier A."/>
            <person name="Kalinowski J."/>
            <person name="Ruckert C."/>
        </authorList>
    </citation>
    <scope>NUCLEOTIDE SEQUENCE [LARGE SCALE GENOMIC DNA]</scope>
    <source>
        <strain evidence="2 3">IBRC-M 10912</strain>
    </source>
</reference>
<dbReference type="PANTHER" id="PTHR34351:SF1">
    <property type="entry name" value="SLR1927 PROTEIN"/>
    <property type="match status" value="1"/>
</dbReference>
<dbReference type="GeneID" id="71853224"/>
<comment type="caution">
    <text evidence="2">The sequence shown here is derived from an EMBL/GenBank/DDBJ whole genome shotgun (WGS) entry which is preliminary data.</text>
</comment>
<protein>
    <submittedName>
        <fullName evidence="2">DUF58 domain-containing protein</fullName>
    </submittedName>
</protein>
<evidence type="ECO:0000256" key="1">
    <source>
        <dbReference type="SAM" id="Phobius"/>
    </source>
</evidence>